<dbReference type="Proteomes" id="UP001303046">
    <property type="component" value="Unassembled WGS sequence"/>
</dbReference>
<evidence type="ECO:0000313" key="3">
    <source>
        <dbReference type="Proteomes" id="UP001303046"/>
    </source>
</evidence>
<evidence type="ECO:0000313" key="2">
    <source>
        <dbReference type="EMBL" id="KAK6766722.1"/>
    </source>
</evidence>
<organism evidence="2 3">
    <name type="scientific">Necator americanus</name>
    <name type="common">Human hookworm</name>
    <dbReference type="NCBI Taxonomy" id="51031"/>
    <lineage>
        <taxon>Eukaryota</taxon>
        <taxon>Metazoa</taxon>
        <taxon>Ecdysozoa</taxon>
        <taxon>Nematoda</taxon>
        <taxon>Chromadorea</taxon>
        <taxon>Rhabditida</taxon>
        <taxon>Rhabditina</taxon>
        <taxon>Rhabditomorpha</taxon>
        <taxon>Strongyloidea</taxon>
        <taxon>Ancylostomatidae</taxon>
        <taxon>Bunostominae</taxon>
        <taxon>Necator</taxon>
    </lineage>
</organism>
<evidence type="ECO:0000256" key="1">
    <source>
        <dbReference type="SAM" id="MobiDB-lite"/>
    </source>
</evidence>
<feature type="compositionally biased region" description="Basic residues" evidence="1">
    <location>
        <begin position="43"/>
        <end position="58"/>
    </location>
</feature>
<keyword evidence="3" id="KW-1185">Reference proteome</keyword>
<proteinExistence type="predicted"/>
<dbReference type="EMBL" id="JAVFWL010000006">
    <property type="protein sequence ID" value="KAK6766722.1"/>
    <property type="molecule type" value="Genomic_DNA"/>
</dbReference>
<reference evidence="2 3" key="1">
    <citation type="submission" date="2023-08" db="EMBL/GenBank/DDBJ databases">
        <title>A Necator americanus chromosomal reference genome.</title>
        <authorList>
            <person name="Ilik V."/>
            <person name="Petrzelkova K.J."/>
            <person name="Pardy F."/>
            <person name="Fuh T."/>
            <person name="Niatou-Singa F.S."/>
            <person name="Gouil Q."/>
            <person name="Baker L."/>
            <person name="Ritchie M.E."/>
            <person name="Jex A.R."/>
            <person name="Gazzola D."/>
            <person name="Li H."/>
            <person name="Toshio Fujiwara R."/>
            <person name="Zhan B."/>
            <person name="Aroian R.V."/>
            <person name="Pafco B."/>
            <person name="Schwarz E.M."/>
        </authorList>
    </citation>
    <scope>NUCLEOTIDE SEQUENCE [LARGE SCALE GENOMIC DNA]</scope>
    <source>
        <strain evidence="2 3">Aroian</strain>
        <tissue evidence="2">Whole animal</tissue>
    </source>
</reference>
<sequence length="70" mass="8037">MVRWSILIFGTNGWKFVKKKSYGFIDAAYIVSECGWKDDGHTKRNKNMKKKRTPPKTAHHIDGGPYPGEI</sequence>
<feature type="region of interest" description="Disordered" evidence="1">
    <location>
        <begin position="41"/>
        <end position="70"/>
    </location>
</feature>
<name>A0ABR1EVP7_NECAM</name>
<comment type="caution">
    <text evidence="2">The sequence shown here is derived from an EMBL/GenBank/DDBJ whole genome shotgun (WGS) entry which is preliminary data.</text>
</comment>
<protein>
    <submittedName>
        <fullName evidence="2">Uncharacterized protein</fullName>
    </submittedName>
</protein>
<accession>A0ABR1EVP7</accession>
<gene>
    <name evidence="2" type="primary">Necator_chrX.g26334</name>
    <name evidence="2" type="ORF">RB195_026168</name>
</gene>